<dbReference type="RefSeq" id="WP_222260460.1">
    <property type="nucleotide sequence ID" value="NZ_JAAXEB010000005.1"/>
</dbReference>
<name>A0AAJ1ABS5_RHILE</name>
<sequence length="602" mass="68272">MEKSYSDLITEAFIEPIRSVLIVDDDYPTLHEILLDDAVREQKHGHKNWKENRARIRSVIEEFRRPKAPYLLDIHDGTSPSEETDERQVHTLHQTDLLILDYQLDKSREGDGSKAVRIAREALANKHFNLILVHTQEPLDRVFKEFVIGLSVARHGALPDSLPETLQKFLDHHEDDLLKAVQDSQYIWTTLLENRPDDKLRRAVQAGNSPWGDVKAVLEKSALRRAEWLCAVKYALQVFEQKNAKMFSTEDLGVSYWGQEPVKFIRGARGFIAFKDKKEAGELLPTVQKALSAWNPRPPRLMLTKLRAEMNERGIEVQDDALGEPDVGAIWYHRVLKADEQNLDSIVNSTVRNHAEQLLDKLLPNVSTFAKEIRLVDQALIDQGTDPSDVVKSHFKVDLTNAEVLTKARMGHNAFVGSKPAKSPHLELGHVLRINQDYWLCLTPACDMVPKVNRGRPWDRMDGIKRFTALKLLKKENEKDAIIAATKGGQIFANILNDDGTSKRVAFSAAENPGSSPAWMMMYVQNDGYLPHENAPRCTVSYVSAPNDQKSSQLEMKHADATVCGMLRYEYALEIQSRFITSQSRIGLDFVDDRDANSQAED</sequence>
<proteinExistence type="predicted"/>
<dbReference type="InterPro" id="IPR043834">
    <property type="entry name" value="REC"/>
</dbReference>
<protein>
    <recommendedName>
        <fullName evidence="1">Response receiver domain-containing protein</fullName>
    </recommendedName>
</protein>
<evidence type="ECO:0000313" key="2">
    <source>
        <dbReference type="EMBL" id="MBY5630929.1"/>
    </source>
</evidence>
<reference evidence="2" key="1">
    <citation type="submission" date="2020-04" db="EMBL/GenBank/DDBJ databases">
        <title>Global-level population genomics supports evidence of horizontal gene transfer on evolution of Rhizobia in Lentils.</title>
        <authorList>
            <person name="Gai Y."/>
            <person name="Cook D."/>
            <person name="Riely B."/>
        </authorList>
    </citation>
    <scope>NUCLEOTIDE SEQUENCE</scope>
    <source>
        <strain evidence="2">Derici101B</strain>
    </source>
</reference>
<evidence type="ECO:0000313" key="3">
    <source>
        <dbReference type="Proteomes" id="UP000825699"/>
    </source>
</evidence>
<evidence type="ECO:0000259" key="1">
    <source>
        <dbReference type="Pfam" id="PF19192"/>
    </source>
</evidence>
<dbReference type="Proteomes" id="UP000825699">
    <property type="component" value="Unassembled WGS sequence"/>
</dbReference>
<accession>A0AAJ1ABS5</accession>
<gene>
    <name evidence="2" type="ORF">HFO42_22920</name>
</gene>
<dbReference type="Pfam" id="PF19192">
    <property type="entry name" value="Response_reg_2"/>
    <property type="match status" value="1"/>
</dbReference>
<comment type="caution">
    <text evidence="2">The sequence shown here is derived from an EMBL/GenBank/DDBJ whole genome shotgun (WGS) entry which is preliminary data.</text>
</comment>
<dbReference type="EMBL" id="JAAXEP010000012">
    <property type="protein sequence ID" value="MBY5630929.1"/>
    <property type="molecule type" value="Genomic_DNA"/>
</dbReference>
<organism evidence="2 3">
    <name type="scientific">Rhizobium leguminosarum</name>
    <dbReference type="NCBI Taxonomy" id="384"/>
    <lineage>
        <taxon>Bacteria</taxon>
        <taxon>Pseudomonadati</taxon>
        <taxon>Pseudomonadota</taxon>
        <taxon>Alphaproteobacteria</taxon>
        <taxon>Hyphomicrobiales</taxon>
        <taxon>Rhizobiaceae</taxon>
        <taxon>Rhizobium/Agrobacterium group</taxon>
        <taxon>Rhizobium</taxon>
    </lineage>
</organism>
<feature type="domain" description="Response receiver" evidence="1">
    <location>
        <begin position="17"/>
        <end position="147"/>
    </location>
</feature>
<dbReference type="AlphaFoldDB" id="A0AAJ1ABS5"/>